<accession>A0A811LIY3</accession>
<dbReference type="EMBL" id="CAJFDH010000006">
    <property type="protein sequence ID" value="CAD5228458.1"/>
    <property type="molecule type" value="Genomic_DNA"/>
</dbReference>
<dbReference type="Pfam" id="PF22622">
    <property type="entry name" value="MFE-2_hydrat-2_N"/>
    <property type="match status" value="1"/>
</dbReference>
<dbReference type="Gene3D" id="3.10.129.10">
    <property type="entry name" value="Hotdog Thioesterase"/>
    <property type="match status" value="1"/>
</dbReference>
<dbReference type="InterPro" id="IPR002539">
    <property type="entry name" value="MaoC-like_dom"/>
</dbReference>
<feature type="domain" description="Peroxisomal multifunctional enzyme type 2-like N-terminal" evidence="2">
    <location>
        <begin position="1"/>
        <end position="55"/>
    </location>
</feature>
<evidence type="ECO:0008006" key="5">
    <source>
        <dbReference type="Google" id="ProtNLM"/>
    </source>
</evidence>
<dbReference type="GO" id="GO:0003857">
    <property type="term" value="F:(3S)-3-hydroxyacyl-CoA dehydrogenase (NAD+) activity"/>
    <property type="evidence" value="ECO:0007669"/>
    <property type="project" value="TreeGrafter"/>
</dbReference>
<dbReference type="InterPro" id="IPR054357">
    <property type="entry name" value="MFE-2_N"/>
</dbReference>
<feature type="domain" description="MaoC-like" evidence="1">
    <location>
        <begin position="83"/>
        <end position="198"/>
    </location>
</feature>
<dbReference type="GO" id="GO:0005777">
    <property type="term" value="C:peroxisome"/>
    <property type="evidence" value="ECO:0007669"/>
    <property type="project" value="TreeGrafter"/>
</dbReference>
<keyword evidence="4" id="KW-1185">Reference proteome</keyword>
<comment type="caution">
    <text evidence="3">The sequence shown here is derived from an EMBL/GenBank/DDBJ whole genome shotgun (WGS) entry which is preliminary data.</text>
</comment>
<evidence type="ECO:0000259" key="1">
    <source>
        <dbReference type="Pfam" id="PF01575"/>
    </source>
</evidence>
<evidence type="ECO:0000313" key="4">
    <source>
        <dbReference type="Proteomes" id="UP000614601"/>
    </source>
</evidence>
<dbReference type="PANTHER" id="PTHR13078:SF56">
    <property type="entry name" value="PEROXISOMAL MULTIFUNCTIONAL ENZYME TYPE 2"/>
    <property type="match status" value="1"/>
</dbReference>
<reference evidence="3" key="1">
    <citation type="submission" date="2020-09" db="EMBL/GenBank/DDBJ databases">
        <authorList>
            <person name="Kikuchi T."/>
        </authorList>
    </citation>
    <scope>NUCLEOTIDE SEQUENCE</scope>
    <source>
        <strain evidence="3">SH1</strain>
    </source>
</reference>
<evidence type="ECO:0000259" key="2">
    <source>
        <dbReference type="Pfam" id="PF22622"/>
    </source>
</evidence>
<evidence type="ECO:0000313" key="3">
    <source>
        <dbReference type="EMBL" id="CAD5228458.1"/>
    </source>
</evidence>
<dbReference type="Pfam" id="PF01575">
    <property type="entry name" value="MaoC_dehydratas"/>
    <property type="match status" value="1"/>
</dbReference>
<dbReference type="GO" id="GO:0044594">
    <property type="term" value="F:17-beta-hydroxysteroid dehydrogenase (NAD+) activity"/>
    <property type="evidence" value="ECO:0007669"/>
    <property type="project" value="TreeGrafter"/>
</dbReference>
<protein>
    <recommendedName>
        <fullName evidence="5">MaoC-like domain-containing protein</fullName>
    </recommendedName>
</protein>
<dbReference type="GO" id="GO:0006635">
    <property type="term" value="P:fatty acid beta-oxidation"/>
    <property type="evidence" value="ECO:0007669"/>
    <property type="project" value="TreeGrafter"/>
</dbReference>
<dbReference type="InterPro" id="IPR029069">
    <property type="entry name" value="HotDog_dom_sf"/>
</dbReference>
<dbReference type="SUPFAM" id="SSF54637">
    <property type="entry name" value="Thioesterase/thiol ester dehydrase-isomerase"/>
    <property type="match status" value="2"/>
</dbReference>
<dbReference type="GO" id="GO:0018812">
    <property type="term" value="F:3-hydroxyacyl-CoA dehydratase activity"/>
    <property type="evidence" value="ECO:0007669"/>
    <property type="project" value="UniProtKB-ARBA"/>
</dbReference>
<dbReference type="Proteomes" id="UP000614601">
    <property type="component" value="Unassembled WGS sequence"/>
</dbReference>
<name>A0A811LIY3_9BILA</name>
<organism evidence="3 4">
    <name type="scientific">Bursaphelenchus okinawaensis</name>
    <dbReference type="NCBI Taxonomy" id="465554"/>
    <lineage>
        <taxon>Eukaryota</taxon>
        <taxon>Metazoa</taxon>
        <taxon>Ecdysozoa</taxon>
        <taxon>Nematoda</taxon>
        <taxon>Chromadorea</taxon>
        <taxon>Rhabditida</taxon>
        <taxon>Tylenchina</taxon>
        <taxon>Tylenchomorpha</taxon>
        <taxon>Aphelenchoidea</taxon>
        <taxon>Aphelenchoididae</taxon>
        <taxon>Bursaphelenchus</taxon>
    </lineage>
</organism>
<dbReference type="EMBL" id="CAJFCW020000006">
    <property type="protein sequence ID" value="CAG9124509.1"/>
    <property type="molecule type" value="Genomic_DNA"/>
</dbReference>
<dbReference type="OrthoDB" id="3592703at2759"/>
<dbReference type="AlphaFoldDB" id="A0A811LIY3"/>
<sequence length="214" mass="23834">MHAEQYLEVFKPIPPNCKIRTEWKVSEVIDKLKSAIVVREATMYDDATNDKLSYGIYNIIHIGAGGFDGQKNSIVDVPGVAVPTDQPDHLIEYPTNNITTALYRIAGEDYNEVHIQPGFGKPMGLDVPILHGLGTMGIVARLVIDIYGNKQVSCSKAIKARFTATANVGETLMIKLWKRKQRVHFQVTVKETGRIHVNNAFIDLHELPTVPSKL</sequence>
<dbReference type="Proteomes" id="UP000783686">
    <property type="component" value="Unassembled WGS sequence"/>
</dbReference>
<dbReference type="PANTHER" id="PTHR13078">
    <property type="entry name" value="PEROXISOMAL MULTIFUNCTIONAL ENZYME TYPE 2-RELATED"/>
    <property type="match status" value="1"/>
</dbReference>
<proteinExistence type="predicted"/>
<gene>
    <name evidence="3" type="ORF">BOKJ2_LOCUS12688</name>
</gene>